<accession>A0A5B0DT02</accession>
<dbReference type="GO" id="GO:0030976">
    <property type="term" value="F:thiamine pyrophosphate binding"/>
    <property type="evidence" value="ECO:0007669"/>
    <property type="project" value="TreeGrafter"/>
</dbReference>
<dbReference type="Gene3D" id="3.40.190.10">
    <property type="entry name" value="Periplasmic binding protein-like II"/>
    <property type="match status" value="2"/>
</dbReference>
<gene>
    <name evidence="3" type="ORF">FPY71_13415</name>
</gene>
<dbReference type="SUPFAM" id="SSF53850">
    <property type="entry name" value="Periplasmic binding protein-like II"/>
    <property type="match status" value="1"/>
</dbReference>
<evidence type="ECO:0000256" key="2">
    <source>
        <dbReference type="ARBA" id="ARBA00022764"/>
    </source>
</evidence>
<evidence type="ECO:0000313" key="4">
    <source>
        <dbReference type="Proteomes" id="UP000324738"/>
    </source>
</evidence>
<dbReference type="PANTHER" id="PTHR30006:SF2">
    <property type="entry name" value="ABC TRANSPORTER SUBSTRATE-BINDING PROTEIN"/>
    <property type="match status" value="1"/>
</dbReference>
<comment type="caution">
    <text evidence="3">The sequence shown here is derived from an EMBL/GenBank/DDBJ whole genome shotgun (WGS) entry which is preliminary data.</text>
</comment>
<dbReference type="EMBL" id="VTWH01000003">
    <property type="protein sequence ID" value="KAA0969528.1"/>
    <property type="molecule type" value="Genomic_DNA"/>
</dbReference>
<dbReference type="AlphaFoldDB" id="A0A5B0DT02"/>
<reference evidence="3 4" key="1">
    <citation type="submission" date="2019-08" db="EMBL/GenBank/DDBJ databases">
        <title>Aureimonas fodiniaquatilis sp. nov., isolated from a coal mine wastewater.</title>
        <authorList>
            <person name="Kim W."/>
        </authorList>
    </citation>
    <scope>NUCLEOTIDE SEQUENCE [LARGE SCALE GENOMIC DNA]</scope>
    <source>
        <strain evidence="3 4">CAU 1482</strain>
    </source>
</reference>
<dbReference type="GO" id="GO:0030288">
    <property type="term" value="C:outer membrane-bounded periplasmic space"/>
    <property type="evidence" value="ECO:0007669"/>
    <property type="project" value="TreeGrafter"/>
</dbReference>
<dbReference type="GO" id="GO:0030975">
    <property type="term" value="F:thiamine binding"/>
    <property type="evidence" value="ECO:0007669"/>
    <property type="project" value="TreeGrafter"/>
</dbReference>
<evidence type="ECO:0000256" key="1">
    <source>
        <dbReference type="ARBA" id="ARBA00022729"/>
    </source>
</evidence>
<keyword evidence="2" id="KW-0574">Periplasm</keyword>
<sequence>MMSRKTSRREFLLQASAMAALSGIAGTGLFSTGAFAQAGPVRVTHFGGPYQILDQAVGAPFEAAGLGRVEYTASLTPATIGQLQASRANPPFDVVMLSRPAAVRAGRAGLLETIDTSKLPNLANLEQSSLSPEGFGIPFVLDTIEIMYNTKMVSSPITSWLDLWRPELQGKIALPSTSVVFAPDFVALVARSLGGDEKDPAAIDAAFEKIIELKSHVRTFTTNPEQASALMERGEIAACPQFGVRISSVIRNNPDVARAAPSEGVAARPYDLAIPAESPNKDLAYEYINFIIGRQAQENLATGLWATTVNRDVVVPDDLKDKIMTDFSKLIFWDDTYMASVERDWRTRWERNVQSG</sequence>
<protein>
    <submittedName>
        <fullName evidence="3">Extracellular solute-binding protein</fullName>
    </submittedName>
</protein>
<dbReference type="InterPro" id="IPR006311">
    <property type="entry name" value="TAT_signal"/>
</dbReference>
<dbReference type="OrthoDB" id="9766989at2"/>
<dbReference type="Pfam" id="PF13416">
    <property type="entry name" value="SBP_bac_8"/>
    <property type="match status" value="1"/>
</dbReference>
<dbReference type="PANTHER" id="PTHR30006">
    <property type="entry name" value="THIAMINE-BINDING PERIPLASMIC PROTEIN-RELATED"/>
    <property type="match status" value="1"/>
</dbReference>
<dbReference type="InterPro" id="IPR006059">
    <property type="entry name" value="SBP"/>
</dbReference>
<evidence type="ECO:0000313" key="3">
    <source>
        <dbReference type="EMBL" id="KAA0969528.1"/>
    </source>
</evidence>
<dbReference type="GO" id="GO:0015888">
    <property type="term" value="P:thiamine transport"/>
    <property type="evidence" value="ECO:0007669"/>
    <property type="project" value="TreeGrafter"/>
</dbReference>
<keyword evidence="4" id="KW-1185">Reference proteome</keyword>
<name>A0A5B0DT02_9HYPH</name>
<dbReference type="RefSeq" id="WP_149300813.1">
    <property type="nucleotide sequence ID" value="NZ_VTWH01000003.1"/>
</dbReference>
<dbReference type="PROSITE" id="PS51318">
    <property type="entry name" value="TAT"/>
    <property type="match status" value="1"/>
</dbReference>
<keyword evidence="1" id="KW-0732">Signal</keyword>
<organism evidence="3 4">
    <name type="scientific">Aureimonas fodinaquatilis</name>
    <dbReference type="NCBI Taxonomy" id="2565783"/>
    <lineage>
        <taxon>Bacteria</taxon>
        <taxon>Pseudomonadati</taxon>
        <taxon>Pseudomonadota</taxon>
        <taxon>Alphaproteobacteria</taxon>
        <taxon>Hyphomicrobiales</taxon>
        <taxon>Aurantimonadaceae</taxon>
        <taxon>Aureimonas</taxon>
    </lineage>
</organism>
<proteinExistence type="predicted"/>
<dbReference type="Proteomes" id="UP000324738">
    <property type="component" value="Unassembled WGS sequence"/>
</dbReference>